<dbReference type="STRING" id="1134406.ADN00_14630"/>
<dbReference type="RefSeq" id="WP_075063773.1">
    <property type="nucleotide sequence ID" value="NZ_LGCL01000035.1"/>
</dbReference>
<dbReference type="Gene3D" id="3.60.21.10">
    <property type="match status" value="1"/>
</dbReference>
<dbReference type="OrthoDB" id="9783591at2"/>
<sequence>MKILSVSDVELGLIYSQQITQRFADVDVVISCGDLPYYYLEYIVSTLNVPLYYVRGNHASKVEICVGGERQSPWGGYDLHRRVRRDRSGLLLAGIEGSLRYNNGPYQYSQGEMWRYVLGLTPSLFLNKLRFGRYLDIFVTHAPSWKILDRDDLAHQGIKAFRWLIETFQPALHLHGHVHIYRRNTVTEAAVQKCQVINTYGFREISIDLDDLSAGSPSAIRI</sequence>
<proteinExistence type="predicted"/>
<reference evidence="2 3" key="1">
    <citation type="submission" date="2015-07" db="EMBL/GenBank/DDBJ databases">
        <title>Genome sequence of Ornatilinea apprima DSM 23815.</title>
        <authorList>
            <person name="Hemp J."/>
            <person name="Ward L.M."/>
            <person name="Pace L.A."/>
            <person name="Fischer W.W."/>
        </authorList>
    </citation>
    <scope>NUCLEOTIDE SEQUENCE [LARGE SCALE GENOMIC DNA]</scope>
    <source>
        <strain evidence="2 3">P3M-1</strain>
    </source>
</reference>
<dbReference type="InterPro" id="IPR029052">
    <property type="entry name" value="Metallo-depent_PP-like"/>
</dbReference>
<feature type="domain" description="Calcineurin-like phosphoesterase" evidence="1">
    <location>
        <begin position="1"/>
        <end position="181"/>
    </location>
</feature>
<protein>
    <recommendedName>
        <fullName evidence="1">Calcineurin-like phosphoesterase domain-containing protein</fullName>
    </recommendedName>
</protein>
<dbReference type="SUPFAM" id="SSF56300">
    <property type="entry name" value="Metallo-dependent phosphatases"/>
    <property type="match status" value="1"/>
</dbReference>
<dbReference type="Pfam" id="PF00149">
    <property type="entry name" value="Metallophos"/>
    <property type="match status" value="1"/>
</dbReference>
<accession>A0A0P6XFH0</accession>
<dbReference type="AlphaFoldDB" id="A0A0P6XFH0"/>
<keyword evidence="3" id="KW-1185">Reference proteome</keyword>
<dbReference type="EMBL" id="LGCL01000035">
    <property type="protein sequence ID" value="KPL73573.1"/>
    <property type="molecule type" value="Genomic_DNA"/>
</dbReference>
<gene>
    <name evidence="2" type="ORF">ADN00_14630</name>
</gene>
<evidence type="ECO:0000313" key="2">
    <source>
        <dbReference type="EMBL" id="KPL73573.1"/>
    </source>
</evidence>
<dbReference type="GO" id="GO:0016787">
    <property type="term" value="F:hydrolase activity"/>
    <property type="evidence" value="ECO:0007669"/>
    <property type="project" value="InterPro"/>
</dbReference>
<comment type="caution">
    <text evidence="2">The sequence shown here is derived from an EMBL/GenBank/DDBJ whole genome shotgun (WGS) entry which is preliminary data.</text>
</comment>
<evidence type="ECO:0000313" key="3">
    <source>
        <dbReference type="Proteomes" id="UP000050417"/>
    </source>
</evidence>
<name>A0A0P6XFH0_9CHLR</name>
<organism evidence="2 3">
    <name type="scientific">Ornatilinea apprima</name>
    <dbReference type="NCBI Taxonomy" id="1134406"/>
    <lineage>
        <taxon>Bacteria</taxon>
        <taxon>Bacillati</taxon>
        <taxon>Chloroflexota</taxon>
        <taxon>Anaerolineae</taxon>
        <taxon>Anaerolineales</taxon>
        <taxon>Anaerolineaceae</taxon>
        <taxon>Ornatilinea</taxon>
    </lineage>
</organism>
<evidence type="ECO:0000259" key="1">
    <source>
        <dbReference type="Pfam" id="PF00149"/>
    </source>
</evidence>
<dbReference type="InterPro" id="IPR004843">
    <property type="entry name" value="Calcineurin-like_PHP"/>
</dbReference>
<dbReference type="Proteomes" id="UP000050417">
    <property type="component" value="Unassembled WGS sequence"/>
</dbReference>